<name>A0A5J4Q668_9ZZZZ</name>
<comment type="caution">
    <text evidence="1">The sequence shown here is derived from an EMBL/GenBank/DDBJ whole genome shotgun (WGS) entry which is preliminary data.</text>
</comment>
<dbReference type="AlphaFoldDB" id="A0A5J4Q668"/>
<dbReference type="EMBL" id="SNRY01004864">
    <property type="protein sequence ID" value="KAA6316480.1"/>
    <property type="molecule type" value="Genomic_DNA"/>
</dbReference>
<gene>
    <name evidence="1" type="ORF">EZS27_033215</name>
</gene>
<feature type="non-terminal residue" evidence="1">
    <location>
        <position position="1"/>
    </location>
</feature>
<accession>A0A5J4Q668</accession>
<reference evidence="1" key="1">
    <citation type="submission" date="2019-03" db="EMBL/GenBank/DDBJ databases">
        <title>Single cell metagenomics reveals metabolic interactions within the superorganism composed of flagellate Streblomastix strix and complex community of Bacteroidetes bacteria on its surface.</title>
        <authorList>
            <person name="Treitli S.C."/>
            <person name="Kolisko M."/>
            <person name="Husnik F."/>
            <person name="Keeling P."/>
            <person name="Hampl V."/>
        </authorList>
    </citation>
    <scope>NUCLEOTIDE SEQUENCE</scope>
    <source>
        <strain evidence="1">STM</strain>
    </source>
</reference>
<evidence type="ECO:0000313" key="1">
    <source>
        <dbReference type="EMBL" id="KAA6316480.1"/>
    </source>
</evidence>
<proteinExistence type="predicted"/>
<sequence length="74" mass="8415">NALRVIDILVEIFPPQNVCEEYLGYYQISTPEREISSEFNTTYPSCSKNLTDKLKTIVIPTIALKNTELPILVL</sequence>
<organism evidence="1">
    <name type="scientific">termite gut metagenome</name>
    <dbReference type="NCBI Taxonomy" id="433724"/>
    <lineage>
        <taxon>unclassified sequences</taxon>
        <taxon>metagenomes</taxon>
        <taxon>organismal metagenomes</taxon>
    </lineage>
</organism>
<protein>
    <submittedName>
        <fullName evidence="1">Uncharacterized protein</fullName>
    </submittedName>
</protein>